<organism evidence="4 5">
    <name type="scientific">Desulfobulbus oligotrophicus</name>
    <dbReference type="NCBI Taxonomy" id="1909699"/>
    <lineage>
        <taxon>Bacteria</taxon>
        <taxon>Pseudomonadati</taxon>
        <taxon>Thermodesulfobacteriota</taxon>
        <taxon>Desulfobulbia</taxon>
        <taxon>Desulfobulbales</taxon>
        <taxon>Desulfobulbaceae</taxon>
        <taxon>Desulfobulbus</taxon>
    </lineage>
</organism>
<dbReference type="InterPro" id="IPR027417">
    <property type="entry name" value="P-loop_NTPase"/>
</dbReference>
<dbReference type="InterPro" id="IPR051396">
    <property type="entry name" value="Bact_Antivir_Def_Nuclease"/>
</dbReference>
<dbReference type="GO" id="GO:0016887">
    <property type="term" value="F:ATP hydrolysis activity"/>
    <property type="evidence" value="ECO:0007669"/>
    <property type="project" value="InterPro"/>
</dbReference>
<evidence type="ECO:0000313" key="4">
    <source>
        <dbReference type="EMBL" id="QQG64637.1"/>
    </source>
</evidence>
<evidence type="ECO:0000313" key="5">
    <source>
        <dbReference type="Proteomes" id="UP000596092"/>
    </source>
</evidence>
<dbReference type="EMBL" id="CP054140">
    <property type="protein sequence ID" value="QQG64637.1"/>
    <property type="molecule type" value="Genomic_DNA"/>
</dbReference>
<dbReference type="Pfam" id="PF13476">
    <property type="entry name" value="AAA_23"/>
    <property type="match status" value="1"/>
</dbReference>
<keyword evidence="5" id="KW-1185">Reference proteome</keyword>
<evidence type="ECO:0000259" key="1">
    <source>
        <dbReference type="Pfam" id="PF13304"/>
    </source>
</evidence>
<dbReference type="Gene3D" id="3.40.50.300">
    <property type="entry name" value="P-loop containing nucleotide triphosphate hydrolases"/>
    <property type="match status" value="2"/>
</dbReference>
<name>A0A7T5VB64_9BACT</name>
<dbReference type="PANTHER" id="PTHR43581:SF2">
    <property type="entry name" value="EXCINUCLEASE ATPASE SUBUNIT"/>
    <property type="match status" value="1"/>
</dbReference>
<dbReference type="Pfam" id="PF20469">
    <property type="entry name" value="OLD-like_TOPRIM"/>
    <property type="match status" value="1"/>
</dbReference>
<dbReference type="SUPFAM" id="SSF52540">
    <property type="entry name" value="P-loop containing nucleoside triphosphate hydrolases"/>
    <property type="match status" value="1"/>
</dbReference>
<proteinExistence type="predicted"/>
<dbReference type="InterPro" id="IPR038729">
    <property type="entry name" value="Rad50/SbcC_AAA"/>
</dbReference>
<dbReference type="CDD" id="cd01026">
    <property type="entry name" value="TOPRIM_OLD"/>
    <property type="match status" value="1"/>
</dbReference>
<dbReference type="GO" id="GO:0005524">
    <property type="term" value="F:ATP binding"/>
    <property type="evidence" value="ECO:0007669"/>
    <property type="project" value="InterPro"/>
</dbReference>
<dbReference type="Proteomes" id="UP000596092">
    <property type="component" value="Chromosome"/>
</dbReference>
<feature type="domain" description="ATPase AAA-type core" evidence="1">
    <location>
        <begin position="263"/>
        <end position="332"/>
    </location>
</feature>
<dbReference type="InterPro" id="IPR034139">
    <property type="entry name" value="TOPRIM_OLD"/>
</dbReference>
<dbReference type="RefSeq" id="WP_199263468.1">
    <property type="nucleotide sequence ID" value="NZ_CP054140.1"/>
</dbReference>
<evidence type="ECO:0000259" key="3">
    <source>
        <dbReference type="Pfam" id="PF20469"/>
    </source>
</evidence>
<dbReference type="AlphaFoldDB" id="A0A7T5VB64"/>
<protein>
    <submittedName>
        <fullName evidence="4">AAA family ATPase</fullName>
    </submittedName>
</protein>
<feature type="domain" description="Rad50/SbcC-type AAA" evidence="2">
    <location>
        <begin position="4"/>
        <end position="55"/>
    </location>
</feature>
<dbReference type="InterPro" id="IPR003959">
    <property type="entry name" value="ATPase_AAA_core"/>
</dbReference>
<dbReference type="KEGG" id="dog:HP555_01550"/>
<reference evidence="4 5" key="1">
    <citation type="submission" date="2020-05" db="EMBL/GenBank/DDBJ databases">
        <title>Complete genome of Desulfobulbus oligotrophicus.</title>
        <authorList>
            <person name="Podar M."/>
        </authorList>
    </citation>
    <scope>NUCLEOTIDE SEQUENCE [LARGE SCALE GENOMIC DNA]</scope>
    <source>
        <strain evidence="4 5">Prop6</strain>
    </source>
</reference>
<gene>
    <name evidence="4" type="ORF">HP555_01550</name>
</gene>
<dbReference type="PANTHER" id="PTHR43581">
    <property type="entry name" value="ATP/GTP PHOSPHATASE"/>
    <property type="match status" value="1"/>
</dbReference>
<accession>A0A7T5VB64</accession>
<feature type="domain" description="OLD protein-like TOPRIM" evidence="3">
    <location>
        <begin position="374"/>
        <end position="438"/>
    </location>
</feature>
<evidence type="ECO:0000259" key="2">
    <source>
        <dbReference type="Pfam" id="PF13476"/>
    </source>
</evidence>
<dbReference type="Pfam" id="PF13304">
    <property type="entry name" value="AAA_21"/>
    <property type="match status" value="1"/>
</dbReference>
<sequence length="533" mass="59638">MITKVKIQGYRIYKNLIFEPNQRLNLIVGANESGKSTLMEAIALALTGRINGRTATEELNPYWFNTELIKDFVRNRAAGKRAPWPEIRIELYLDNRNELQQLCGAINSEVPTNACPGITMRVLPNPDYGAELEEWIKRASNILPVEYYMIDWRSFADCVITSRPKQLATAIIDSRTVRSSSGVDYHMRHILNDGLQPDERAAISVAYREIKASMSAGALKSVNDRMTKTHAGLHNQPITLEMDQSTRTSWEGAIIPHVSNVPFSMSGQGQQAAIKISLAMSRHSERASFVMVEEPENHLSHTSLTTLLSRIESLAGEHQQLFVTTHSSFVLNRLGLDFLQLLGGDIPRKLSELDSGTVGYFQKLPGYDTLRMVLANKIVLVEGPSDEILFERIFEDKYGKRPMALGIDVLSMRGLSLGRCLELCAALDKTVAAIRDNDGAEPDDLRTSLQTWLVAGRRELFIGVPSRGHTLEPQLLYHNEEEVLRRVLGVSDAANLAVWMKREKTETALRIASAQQQIIPPKYMDDAATFIHG</sequence>
<dbReference type="GO" id="GO:0006302">
    <property type="term" value="P:double-strand break repair"/>
    <property type="evidence" value="ECO:0007669"/>
    <property type="project" value="InterPro"/>
</dbReference>